<keyword evidence="4" id="KW-1134">Transmembrane beta strand</keyword>
<keyword evidence="11" id="KW-1185">Reference proteome</keyword>
<organism evidence="10 11">
    <name type="scientific">Cystobacter fuscus (strain ATCC 25194 / DSM 2262 / NBRC 100088 / M29)</name>
    <dbReference type="NCBI Taxonomy" id="1242864"/>
    <lineage>
        <taxon>Bacteria</taxon>
        <taxon>Pseudomonadati</taxon>
        <taxon>Myxococcota</taxon>
        <taxon>Myxococcia</taxon>
        <taxon>Myxococcales</taxon>
        <taxon>Cystobacterineae</taxon>
        <taxon>Archangiaceae</taxon>
        <taxon>Cystobacter</taxon>
    </lineage>
</organism>
<sequence length="490" mass="51631">MFPMSIRRSAGSLRRPLSLLLLASLAPLGALAQTPSDAPVQQQPSAPPAAGESPAPGTLRTATLRETLLLAAKQSPDVVAARAQAAVAAAGVNRAWTAWQPELTVSAQFVHSSAPAQFDLGSIVQLVGGVFALQPANPQFIPGPVVITAENSHYATVQISQPLFTPAGVFLIGPAKAGAEAAELGALEAREQVLLAVARTYLGLQGIVQLTAAAREAEAVALQREAESKAQLDVGMTVEAALLRAQTETAQARVQLAQLSGQYTQLLALLGALVGEPVQPVPLENSDSSWRIPSEDQRPWEDTYAVRSAELVVRANEGKVTYDRFAWLPSVVAQGRGLYNSNTGFTGQNTSYEVSVAASLPLYDRGQRYAALHEDEARLAQARAQYESARARARANWVAAQANLEAARVALTQAESQSQLAARVQQQVAAGYKAGVATSLEMSDADNRRFLAASSAAQARSQLEVRRVELAAAAGRIAASLEPDDAASPQ</sequence>
<dbReference type="GO" id="GO:0015288">
    <property type="term" value="F:porin activity"/>
    <property type="evidence" value="ECO:0007669"/>
    <property type="project" value="TreeGrafter"/>
</dbReference>
<dbReference type="PANTHER" id="PTHR30026:SF20">
    <property type="entry name" value="OUTER MEMBRANE PROTEIN TOLC"/>
    <property type="match status" value="1"/>
</dbReference>
<proteinExistence type="inferred from homology"/>
<keyword evidence="10" id="KW-0449">Lipoprotein</keyword>
<name>S9PCX6_CYSF2</name>
<dbReference type="Pfam" id="PF02321">
    <property type="entry name" value="OEP"/>
    <property type="match status" value="2"/>
</dbReference>
<evidence type="ECO:0000256" key="9">
    <source>
        <dbReference type="SAM" id="SignalP"/>
    </source>
</evidence>
<keyword evidence="6" id="KW-0472">Membrane</keyword>
<feature type="signal peptide" evidence="9">
    <location>
        <begin position="1"/>
        <end position="32"/>
    </location>
</feature>
<evidence type="ECO:0000256" key="3">
    <source>
        <dbReference type="ARBA" id="ARBA00022448"/>
    </source>
</evidence>
<dbReference type="Gene3D" id="1.20.1600.10">
    <property type="entry name" value="Outer membrane efflux proteins (OEP)"/>
    <property type="match status" value="1"/>
</dbReference>
<dbReference type="eggNOG" id="COG1538">
    <property type="taxonomic scope" value="Bacteria"/>
</dbReference>
<comment type="subcellular location">
    <subcellularLocation>
        <location evidence="1">Cell outer membrane</location>
    </subcellularLocation>
</comment>
<dbReference type="InterPro" id="IPR003423">
    <property type="entry name" value="OMP_efflux"/>
</dbReference>
<evidence type="ECO:0000256" key="7">
    <source>
        <dbReference type="ARBA" id="ARBA00023237"/>
    </source>
</evidence>
<reference evidence="10" key="1">
    <citation type="submission" date="2013-05" db="EMBL/GenBank/DDBJ databases">
        <title>Genome assembly of Cystobacter fuscus DSM 2262.</title>
        <authorList>
            <person name="Sharma G."/>
            <person name="Khatri I."/>
            <person name="Kaur C."/>
            <person name="Mayilraj S."/>
            <person name="Subramanian S."/>
        </authorList>
    </citation>
    <scope>NUCLEOTIDE SEQUENCE [LARGE SCALE GENOMIC DNA]</scope>
    <source>
        <strain evidence="10">DSM 2262</strain>
    </source>
</reference>
<gene>
    <name evidence="10" type="ORF">D187_002203</name>
</gene>
<dbReference type="GO" id="GO:0015562">
    <property type="term" value="F:efflux transmembrane transporter activity"/>
    <property type="evidence" value="ECO:0007669"/>
    <property type="project" value="InterPro"/>
</dbReference>
<dbReference type="GO" id="GO:1990281">
    <property type="term" value="C:efflux pump complex"/>
    <property type="evidence" value="ECO:0007669"/>
    <property type="project" value="TreeGrafter"/>
</dbReference>
<comment type="caution">
    <text evidence="10">The sequence shown here is derived from an EMBL/GenBank/DDBJ whole genome shotgun (WGS) entry which is preliminary data.</text>
</comment>
<keyword evidence="9" id="KW-0732">Signal</keyword>
<keyword evidence="3" id="KW-0813">Transport</keyword>
<evidence type="ECO:0000256" key="8">
    <source>
        <dbReference type="SAM" id="MobiDB-lite"/>
    </source>
</evidence>
<dbReference type="Proteomes" id="UP000011682">
    <property type="component" value="Unassembled WGS sequence"/>
</dbReference>
<protein>
    <submittedName>
        <fullName evidence="10">RND efflux system, outer membrane lipoprotein, NodT family</fullName>
    </submittedName>
</protein>
<evidence type="ECO:0000256" key="4">
    <source>
        <dbReference type="ARBA" id="ARBA00022452"/>
    </source>
</evidence>
<dbReference type="PANTHER" id="PTHR30026">
    <property type="entry name" value="OUTER MEMBRANE PROTEIN TOLC"/>
    <property type="match status" value="1"/>
</dbReference>
<evidence type="ECO:0000256" key="2">
    <source>
        <dbReference type="ARBA" id="ARBA00007613"/>
    </source>
</evidence>
<keyword evidence="5" id="KW-0812">Transmembrane</keyword>
<feature type="region of interest" description="Disordered" evidence="8">
    <location>
        <begin position="34"/>
        <end position="57"/>
    </location>
</feature>
<dbReference type="InterPro" id="IPR051906">
    <property type="entry name" value="TolC-like"/>
</dbReference>
<comment type="similarity">
    <text evidence="2">Belongs to the outer membrane factor (OMF) (TC 1.B.17) family.</text>
</comment>
<feature type="chain" id="PRO_5004554747" evidence="9">
    <location>
        <begin position="33"/>
        <end position="490"/>
    </location>
</feature>
<dbReference type="EMBL" id="ANAH02000014">
    <property type="protein sequence ID" value="EPX60117.1"/>
    <property type="molecule type" value="Genomic_DNA"/>
</dbReference>
<evidence type="ECO:0000313" key="10">
    <source>
        <dbReference type="EMBL" id="EPX60117.1"/>
    </source>
</evidence>
<evidence type="ECO:0000256" key="5">
    <source>
        <dbReference type="ARBA" id="ARBA00022692"/>
    </source>
</evidence>
<evidence type="ECO:0000256" key="6">
    <source>
        <dbReference type="ARBA" id="ARBA00023136"/>
    </source>
</evidence>
<evidence type="ECO:0000256" key="1">
    <source>
        <dbReference type="ARBA" id="ARBA00004442"/>
    </source>
</evidence>
<dbReference type="GO" id="GO:0009279">
    <property type="term" value="C:cell outer membrane"/>
    <property type="evidence" value="ECO:0007669"/>
    <property type="project" value="UniProtKB-SubCell"/>
</dbReference>
<evidence type="ECO:0000313" key="11">
    <source>
        <dbReference type="Proteomes" id="UP000011682"/>
    </source>
</evidence>
<accession>S9PCX6</accession>
<dbReference type="AlphaFoldDB" id="S9PCX6"/>
<keyword evidence="7" id="KW-0998">Cell outer membrane</keyword>
<dbReference type="SUPFAM" id="SSF56954">
    <property type="entry name" value="Outer membrane efflux proteins (OEP)"/>
    <property type="match status" value="1"/>
</dbReference>